<gene>
    <name evidence="1" type="ORF">AYI68_g4416</name>
</gene>
<name>A0A1R0GX46_9FUNG</name>
<keyword evidence="2" id="KW-1185">Reference proteome</keyword>
<dbReference type="EMBL" id="LSSL01002414">
    <property type="protein sequence ID" value="OLY81476.1"/>
    <property type="molecule type" value="Genomic_DNA"/>
</dbReference>
<evidence type="ECO:0000313" key="2">
    <source>
        <dbReference type="Proteomes" id="UP000187455"/>
    </source>
</evidence>
<proteinExistence type="predicted"/>
<evidence type="ECO:0000313" key="1">
    <source>
        <dbReference type="EMBL" id="OLY81476.1"/>
    </source>
</evidence>
<sequence>AALPSVTVTETVPGGTVFVTSTSLVSQQETQGAALPSVTVTITVPGGTVFVTSTSFVSQQETQGAVLPSVTVTETVPGGTVFMTSTSFLSELEIQSLTNLASDEPENTLADFGTILENTSSISYTSTTSELDFNFSPSTYATESGNFVSRTIVTITEAIPATTLYTTVTSYLSDLETPSSLIDSQRDFEPAQTSSYLKTSNPTYILQQGPTSYDGTGVGVRL</sequence>
<reference evidence="1 2" key="1">
    <citation type="journal article" date="2016" name="Mol. Biol. Evol.">
        <title>Genome-Wide Survey of Gut Fungi (Harpellales) Reveals the First Horizontally Transferred Ubiquitin Gene from a Mosquito Host.</title>
        <authorList>
            <person name="Wang Y."/>
            <person name="White M.M."/>
            <person name="Kvist S."/>
            <person name="Moncalvo J.M."/>
        </authorList>
    </citation>
    <scope>NUCLEOTIDE SEQUENCE [LARGE SCALE GENOMIC DNA]</scope>
    <source>
        <strain evidence="1 2">ALG-7-W6</strain>
    </source>
</reference>
<feature type="non-terminal residue" evidence="1">
    <location>
        <position position="1"/>
    </location>
</feature>
<protein>
    <submittedName>
        <fullName evidence="1">Uncharacterized protein</fullName>
    </submittedName>
</protein>
<accession>A0A1R0GX46</accession>
<dbReference type="Proteomes" id="UP000187455">
    <property type="component" value="Unassembled WGS sequence"/>
</dbReference>
<dbReference type="AlphaFoldDB" id="A0A1R0GX46"/>
<organism evidence="1 2">
    <name type="scientific">Smittium mucronatum</name>
    <dbReference type="NCBI Taxonomy" id="133383"/>
    <lineage>
        <taxon>Eukaryota</taxon>
        <taxon>Fungi</taxon>
        <taxon>Fungi incertae sedis</taxon>
        <taxon>Zoopagomycota</taxon>
        <taxon>Kickxellomycotina</taxon>
        <taxon>Harpellomycetes</taxon>
        <taxon>Harpellales</taxon>
        <taxon>Legeriomycetaceae</taxon>
        <taxon>Smittium</taxon>
    </lineage>
</organism>
<comment type="caution">
    <text evidence="1">The sequence shown here is derived from an EMBL/GenBank/DDBJ whole genome shotgun (WGS) entry which is preliminary data.</text>
</comment>